<accession>A0A9P6KUS7</accession>
<evidence type="ECO:0000259" key="3">
    <source>
        <dbReference type="Pfam" id="PF00501"/>
    </source>
</evidence>
<keyword evidence="5" id="KW-1185">Reference proteome</keyword>
<dbReference type="EMBL" id="WJXW01000002">
    <property type="protein sequence ID" value="KAF9739119.1"/>
    <property type="molecule type" value="Genomic_DNA"/>
</dbReference>
<dbReference type="GO" id="GO:0016874">
    <property type="term" value="F:ligase activity"/>
    <property type="evidence" value="ECO:0007669"/>
    <property type="project" value="UniProtKB-KW"/>
</dbReference>
<keyword evidence="1" id="KW-0596">Phosphopantetheine</keyword>
<evidence type="ECO:0000256" key="1">
    <source>
        <dbReference type="ARBA" id="ARBA00022450"/>
    </source>
</evidence>
<dbReference type="AlphaFoldDB" id="A0A9P6KUS7"/>
<protein>
    <submittedName>
        <fullName evidence="4">Amp dependent ligase</fullName>
    </submittedName>
</protein>
<dbReference type="PANTHER" id="PTHR43439">
    <property type="entry name" value="PHENYLACETATE-COENZYME A LIGASE"/>
    <property type="match status" value="1"/>
</dbReference>
<dbReference type="Proteomes" id="UP000756921">
    <property type="component" value="Unassembled WGS sequence"/>
</dbReference>
<sequence>MDSPTNVQYGKRLMPVMVDEIAAETPDRVCFSIPRTIDLKAGFHDITFQTFANAINKTATFIEREIGRSSMFETVMYMGLQDVRHFIVLFALMKTGHKVLFSSHRNSVADHTDLTKRTDCGIILYTNGLSCASIIEASRMESLCMPELDYLLDDSKHTDPYPYTKTFDQAKLYPCMATQTTSSTGLPEPVIWTHWMLATIDGQRLVPDLDGRPTVWNKFFDSSERCYSGVPLCDSAGIVTALMEVLLHGCTVVLGPPSNPTANAFEQVVTYGRVDAASLLPITLEEIASSQTGLALLSRLKYVACVGGKWMANFLTLRTTDQRFAGSLSARAGEILSQHSHLYSLMTSAKSGALIQHATDREDWQYICINPKYSDIEWRQRGSLYEPVLQKSNDLAKFQEIFETYQRSKELSMGDLYSKHPTKPYHWKHEGRANDRIAA</sequence>
<dbReference type="InterPro" id="IPR000873">
    <property type="entry name" value="AMP-dep_synth/lig_dom"/>
</dbReference>
<evidence type="ECO:0000256" key="2">
    <source>
        <dbReference type="ARBA" id="ARBA00022553"/>
    </source>
</evidence>
<dbReference type="Gene3D" id="3.40.50.12780">
    <property type="entry name" value="N-terminal domain of ligase-like"/>
    <property type="match status" value="1"/>
</dbReference>
<dbReference type="Pfam" id="PF00501">
    <property type="entry name" value="AMP-binding"/>
    <property type="match status" value="1"/>
</dbReference>
<evidence type="ECO:0000313" key="5">
    <source>
        <dbReference type="Proteomes" id="UP000756921"/>
    </source>
</evidence>
<dbReference type="InterPro" id="IPR051414">
    <property type="entry name" value="Adenylate-forming_Reductase"/>
</dbReference>
<organism evidence="4 5">
    <name type="scientific">Paraphaeosphaeria minitans</name>
    <dbReference type="NCBI Taxonomy" id="565426"/>
    <lineage>
        <taxon>Eukaryota</taxon>
        <taxon>Fungi</taxon>
        <taxon>Dikarya</taxon>
        <taxon>Ascomycota</taxon>
        <taxon>Pezizomycotina</taxon>
        <taxon>Dothideomycetes</taxon>
        <taxon>Pleosporomycetidae</taxon>
        <taxon>Pleosporales</taxon>
        <taxon>Massarineae</taxon>
        <taxon>Didymosphaeriaceae</taxon>
        <taxon>Paraphaeosphaeria</taxon>
    </lineage>
</organism>
<keyword evidence="2" id="KW-0597">Phosphoprotein</keyword>
<feature type="domain" description="AMP-dependent synthetase/ligase" evidence="3">
    <location>
        <begin position="19"/>
        <end position="311"/>
    </location>
</feature>
<dbReference type="PANTHER" id="PTHR43439:SF2">
    <property type="entry name" value="ENZYME, PUTATIVE (JCVI)-RELATED"/>
    <property type="match status" value="1"/>
</dbReference>
<name>A0A9P6KUS7_9PLEO</name>
<comment type="caution">
    <text evidence="4">The sequence shown here is derived from an EMBL/GenBank/DDBJ whole genome shotgun (WGS) entry which is preliminary data.</text>
</comment>
<dbReference type="SUPFAM" id="SSF56801">
    <property type="entry name" value="Acetyl-CoA synthetase-like"/>
    <property type="match status" value="1"/>
</dbReference>
<evidence type="ECO:0000313" key="4">
    <source>
        <dbReference type="EMBL" id="KAF9739119.1"/>
    </source>
</evidence>
<proteinExistence type="predicted"/>
<dbReference type="InterPro" id="IPR042099">
    <property type="entry name" value="ANL_N_sf"/>
</dbReference>
<dbReference type="OrthoDB" id="429813at2759"/>
<keyword evidence="4" id="KW-0436">Ligase</keyword>
<gene>
    <name evidence="4" type="ORF">PMIN01_01753</name>
</gene>
<reference evidence="4" key="1">
    <citation type="journal article" date="2020" name="Mol. Plant Microbe Interact.">
        <title>Genome Sequence of the Biocontrol Agent Coniothyrium minitans strain Conio (IMI 134523).</title>
        <authorList>
            <person name="Patel D."/>
            <person name="Shittu T.A."/>
            <person name="Baroncelli R."/>
            <person name="Muthumeenakshi S."/>
            <person name="Osborne T.H."/>
            <person name="Janganan T.K."/>
            <person name="Sreenivasaprasad S."/>
        </authorList>
    </citation>
    <scope>NUCLEOTIDE SEQUENCE</scope>
    <source>
        <strain evidence="4">Conio</strain>
    </source>
</reference>